<dbReference type="OrthoDB" id="3501663at2759"/>
<evidence type="ECO:0000259" key="1">
    <source>
        <dbReference type="Pfam" id="PF07969"/>
    </source>
</evidence>
<dbReference type="Gene3D" id="2.30.40.10">
    <property type="entry name" value="Urease, subunit C, domain 1"/>
    <property type="match status" value="1"/>
</dbReference>
<keyword evidence="2" id="KW-0378">Hydrolase</keyword>
<dbReference type="InterPro" id="IPR033932">
    <property type="entry name" value="YtcJ-like"/>
</dbReference>
<dbReference type="Gene3D" id="3.10.310.70">
    <property type="match status" value="1"/>
</dbReference>
<reference evidence="2 3" key="1">
    <citation type="submission" date="2015-03" db="EMBL/GenBank/DDBJ databases">
        <title>Genomics and transcriptomics of the oil-accumulating basidiomycete yeast T. oleaginosus allow insights into substrate utilization and the diverse evolutionary trajectories of mating systems in fungi.</title>
        <authorList>
            <consortium name="DOE Joint Genome Institute"/>
            <person name="Kourist R."/>
            <person name="Kracht O."/>
            <person name="Bracharz F."/>
            <person name="Lipzen A."/>
            <person name="Nolan M."/>
            <person name="Ohm R."/>
            <person name="Grigoriev I."/>
            <person name="Sun S."/>
            <person name="Heitman J."/>
            <person name="Bruck T."/>
            <person name="Nowrousian M."/>
        </authorList>
    </citation>
    <scope>NUCLEOTIDE SEQUENCE [LARGE SCALE GENOMIC DNA]</scope>
    <source>
        <strain evidence="2 3">IBC0246</strain>
    </source>
</reference>
<dbReference type="GO" id="GO:0016810">
    <property type="term" value="F:hydrolase activity, acting on carbon-nitrogen (but not peptide) bonds"/>
    <property type="evidence" value="ECO:0007669"/>
    <property type="project" value="InterPro"/>
</dbReference>
<dbReference type="GeneID" id="28983241"/>
<name>A0A0J0XRZ1_9TREE</name>
<dbReference type="STRING" id="879819.A0A0J0XRZ1"/>
<dbReference type="SUPFAM" id="SSF51556">
    <property type="entry name" value="Metallo-dependent hydrolases"/>
    <property type="match status" value="1"/>
</dbReference>
<protein>
    <submittedName>
        <fullName evidence="2">Amidohydrolase 3</fullName>
    </submittedName>
</protein>
<evidence type="ECO:0000313" key="3">
    <source>
        <dbReference type="Proteomes" id="UP000053611"/>
    </source>
</evidence>
<dbReference type="PANTHER" id="PTHR22642">
    <property type="entry name" value="IMIDAZOLONEPROPIONASE"/>
    <property type="match status" value="1"/>
</dbReference>
<dbReference type="Pfam" id="PF07969">
    <property type="entry name" value="Amidohydro_3"/>
    <property type="match status" value="1"/>
</dbReference>
<dbReference type="EMBL" id="KQ087191">
    <property type="protein sequence ID" value="KLT43873.1"/>
    <property type="molecule type" value="Genomic_DNA"/>
</dbReference>
<dbReference type="Proteomes" id="UP000053611">
    <property type="component" value="Unassembled WGS sequence"/>
</dbReference>
<keyword evidence="3" id="KW-1185">Reference proteome</keyword>
<dbReference type="RefSeq" id="XP_018280364.1">
    <property type="nucleotide sequence ID" value="XM_018422638.1"/>
</dbReference>
<evidence type="ECO:0000313" key="2">
    <source>
        <dbReference type="EMBL" id="KLT43873.1"/>
    </source>
</evidence>
<organism evidence="2 3">
    <name type="scientific">Cutaneotrichosporon oleaginosum</name>
    <dbReference type="NCBI Taxonomy" id="879819"/>
    <lineage>
        <taxon>Eukaryota</taxon>
        <taxon>Fungi</taxon>
        <taxon>Dikarya</taxon>
        <taxon>Basidiomycota</taxon>
        <taxon>Agaricomycotina</taxon>
        <taxon>Tremellomycetes</taxon>
        <taxon>Trichosporonales</taxon>
        <taxon>Trichosporonaceae</taxon>
        <taxon>Cutaneotrichosporon</taxon>
    </lineage>
</organism>
<dbReference type="InterPro" id="IPR013108">
    <property type="entry name" value="Amidohydro_3"/>
</dbReference>
<dbReference type="InterPro" id="IPR011059">
    <property type="entry name" value="Metal-dep_hydrolase_composite"/>
</dbReference>
<dbReference type="AlphaFoldDB" id="A0A0J0XRZ1"/>
<dbReference type="PANTHER" id="PTHR22642:SF2">
    <property type="entry name" value="PROTEIN LONG AFTER FAR-RED 3"/>
    <property type="match status" value="1"/>
</dbReference>
<dbReference type="CDD" id="cd01300">
    <property type="entry name" value="YtcJ_like"/>
    <property type="match status" value="1"/>
</dbReference>
<dbReference type="SUPFAM" id="SSF51338">
    <property type="entry name" value="Composite domain of metallo-dependent hydrolases"/>
    <property type="match status" value="1"/>
</dbReference>
<gene>
    <name evidence="2" type="ORF">CC85DRAFT_284155</name>
</gene>
<feature type="domain" description="Amidohydrolase 3" evidence="1">
    <location>
        <begin position="54"/>
        <end position="550"/>
    </location>
</feature>
<sequence length="553" mass="58777">MTQTEIADLIVTNAVVRTMDPAQPSAEAFAVAGGKLLAVGSAADVEAYKGATTRIVDLDGQAVMPGLMDVHNHHGIAGLHNVFELKFPDTASVDDICTAVQGYIAEHPDAEWVHGSIWGSQLLGELSTSGPLKQLDAISGDKKVILTDDSHHNRFANTAAMRAAGIEDDTPNPPSGGVIVRDEDGRPTGLLFEGAGVMVSKAAAKADPMTTDKAAACSADAIKTMHAVGVTAFLDAGATLHTLNGLKELDDRGELKIWASSCMLINDHVFGAEQLGEELFPHREVTRSAHHRPDFAKIFLDGVPMSYTGAFLEPYLPSESHGCAHKGHTTMPYAELEHWLLHCAAKGINVKVHCCGDASVRFVLDAVAKVRAAGHADTLFHVAHGQFVNPDDIKRFRELGVVADISPPLWFPSILVEAMEAVRPAEDIARIAPNRSLAESGAIISGGSDWPVMPDPNPWTGIAGLITRADPTGQHPGQLAPDQAISIDQALAAYTINTARALGIEAFTGSLTVGKSADFVVLDRDPYGVAPEKLASTVVRETWFEGEKVYTKA</sequence>
<accession>A0A0J0XRZ1</accession>
<dbReference type="InterPro" id="IPR032466">
    <property type="entry name" value="Metal_Hydrolase"/>
</dbReference>
<dbReference type="Gene3D" id="3.20.20.140">
    <property type="entry name" value="Metal-dependent hydrolases"/>
    <property type="match status" value="1"/>
</dbReference>
<proteinExistence type="predicted"/>